<evidence type="ECO:0000313" key="3">
    <source>
        <dbReference type="EMBL" id="MBD7987118.1"/>
    </source>
</evidence>
<evidence type="ECO:0000259" key="1">
    <source>
        <dbReference type="Pfam" id="PF05838"/>
    </source>
</evidence>
<protein>
    <submittedName>
        <fullName evidence="3">Glycoside hydrolase family 108 protein</fullName>
    </submittedName>
</protein>
<proteinExistence type="predicted"/>
<accession>A0ABR8UH70</accession>
<dbReference type="Gene3D" id="1.20.141.10">
    <property type="entry name" value="Chitosanase, subunit A, domain 1"/>
    <property type="match status" value="1"/>
</dbReference>
<comment type="caution">
    <text evidence="3">The sequence shown here is derived from an EMBL/GenBank/DDBJ whole genome shotgun (WGS) entry which is preliminary data.</text>
</comment>
<dbReference type="Pfam" id="PF09374">
    <property type="entry name" value="PG_binding_3"/>
    <property type="match status" value="1"/>
</dbReference>
<name>A0ABR8UH70_9GAMM</name>
<dbReference type="EMBL" id="JACSQJ010000001">
    <property type="protein sequence ID" value="MBD7987118.1"/>
    <property type="molecule type" value="Genomic_DNA"/>
</dbReference>
<dbReference type="Pfam" id="PF05838">
    <property type="entry name" value="Glyco_hydro_108"/>
    <property type="match status" value="1"/>
</dbReference>
<evidence type="ECO:0000313" key="4">
    <source>
        <dbReference type="Proteomes" id="UP000647183"/>
    </source>
</evidence>
<dbReference type="InterPro" id="IPR008565">
    <property type="entry name" value="TtsA-like_GH18_dom"/>
</dbReference>
<reference evidence="3 4" key="1">
    <citation type="submission" date="2020-08" db="EMBL/GenBank/DDBJ databases">
        <title>A Genomic Blueprint of the Chicken Gut Microbiome.</title>
        <authorList>
            <person name="Gilroy R."/>
            <person name="Ravi A."/>
            <person name="Getino M."/>
            <person name="Pursley I."/>
            <person name="Horton D.L."/>
            <person name="Alikhan N.-F."/>
            <person name="Baker D."/>
            <person name="Gharbi K."/>
            <person name="Hall N."/>
            <person name="Watson M."/>
            <person name="Adriaenssens E.M."/>
            <person name="Foster-Nyarko E."/>
            <person name="Jarju S."/>
            <person name="Secka A."/>
            <person name="Antonio M."/>
            <person name="Oren A."/>
            <person name="Chaudhuri R."/>
            <person name="La Ragione R.M."/>
            <person name="Hildebrand F."/>
            <person name="Pallen M.J."/>
        </authorList>
    </citation>
    <scope>NUCLEOTIDE SEQUENCE [LARGE SCALE GENOMIC DNA]</scope>
    <source>
        <strain evidence="3 4">Sa2BVA3</strain>
    </source>
</reference>
<evidence type="ECO:0000259" key="2">
    <source>
        <dbReference type="Pfam" id="PF09374"/>
    </source>
</evidence>
<keyword evidence="3" id="KW-0378">Hydrolase</keyword>
<dbReference type="Proteomes" id="UP000647183">
    <property type="component" value="Unassembled WGS sequence"/>
</dbReference>
<dbReference type="SUPFAM" id="SSF53955">
    <property type="entry name" value="Lysozyme-like"/>
    <property type="match status" value="1"/>
</dbReference>
<feature type="domain" description="TtsA-like Glycoside hydrolase family 108" evidence="1">
    <location>
        <begin position="10"/>
        <end position="85"/>
    </location>
</feature>
<organism evidence="3 4">
    <name type="scientific">Luteimonas colneyensis</name>
    <dbReference type="NCBI Taxonomy" id="2762230"/>
    <lineage>
        <taxon>Bacteria</taxon>
        <taxon>Pseudomonadati</taxon>
        <taxon>Pseudomonadota</taxon>
        <taxon>Gammaproteobacteria</taxon>
        <taxon>Lysobacterales</taxon>
        <taxon>Lysobacteraceae</taxon>
        <taxon>Luteimonas</taxon>
    </lineage>
</organism>
<feature type="domain" description="Peptidoglycan binding" evidence="2">
    <location>
        <begin position="88"/>
        <end position="150"/>
    </location>
</feature>
<dbReference type="InterPro" id="IPR023346">
    <property type="entry name" value="Lysozyme-like_dom_sf"/>
</dbReference>
<keyword evidence="4" id="KW-1185">Reference proteome</keyword>
<dbReference type="CDD" id="cd13926">
    <property type="entry name" value="N-acetylmuramidase_GH108"/>
    <property type="match status" value="1"/>
</dbReference>
<dbReference type="GO" id="GO:0016787">
    <property type="term" value="F:hydrolase activity"/>
    <property type="evidence" value="ECO:0007669"/>
    <property type="project" value="UniProtKB-KW"/>
</dbReference>
<dbReference type="RefSeq" id="WP_191728334.1">
    <property type="nucleotide sequence ID" value="NZ_JACSQJ010000001.1"/>
</dbReference>
<sequence length="162" mass="17773">MTDRFHIFIERVLAHEGGYVFDKRDPGGETKWGISKRSYPALNIKALTRDQAVAIYRRDFWDAQQLGKLPQAVAFQVFDAGVNHGTGNAVRWLQAAAGAAADGLIGPRTLAAVRAADQNDLLLRFNAARLDFYASLSTFATFGRGWVRRVAGNLRHAAGDNA</sequence>
<dbReference type="InterPro" id="IPR018537">
    <property type="entry name" value="Peptidoglycan-bd_3"/>
</dbReference>
<gene>
    <name evidence="3" type="ORF">H9645_03660</name>
</gene>